<organism evidence="3 4">
    <name type="scientific">Caenorhabditis nigoni</name>
    <dbReference type="NCBI Taxonomy" id="1611254"/>
    <lineage>
        <taxon>Eukaryota</taxon>
        <taxon>Metazoa</taxon>
        <taxon>Ecdysozoa</taxon>
        <taxon>Nematoda</taxon>
        <taxon>Chromadorea</taxon>
        <taxon>Rhabditida</taxon>
        <taxon>Rhabditina</taxon>
        <taxon>Rhabditomorpha</taxon>
        <taxon>Rhabditoidea</taxon>
        <taxon>Rhabditidae</taxon>
        <taxon>Peloderinae</taxon>
        <taxon>Caenorhabditis</taxon>
    </lineage>
</organism>
<dbReference type="InterPro" id="IPR001810">
    <property type="entry name" value="F-box_dom"/>
</dbReference>
<gene>
    <name evidence="3" type="primary">Cnig_chr_X.g23498</name>
    <name evidence="3" type="ORF">B9Z55_023498</name>
</gene>
<accession>A0A2G5SQC3</accession>
<dbReference type="AlphaFoldDB" id="A0A2G5SQC3"/>
<dbReference type="Pfam" id="PF00646">
    <property type="entry name" value="F-box"/>
    <property type="match status" value="1"/>
</dbReference>
<feature type="domain" description="F-box" evidence="2">
    <location>
        <begin position="80"/>
        <end position="112"/>
    </location>
</feature>
<proteinExistence type="predicted"/>
<evidence type="ECO:0000256" key="1">
    <source>
        <dbReference type="SAM" id="Coils"/>
    </source>
</evidence>
<evidence type="ECO:0000313" key="3">
    <source>
        <dbReference type="EMBL" id="PIC17162.1"/>
    </source>
</evidence>
<feature type="coiled-coil region" evidence="1">
    <location>
        <begin position="168"/>
        <end position="199"/>
    </location>
</feature>
<dbReference type="Proteomes" id="UP000230233">
    <property type="component" value="Chromosome X"/>
</dbReference>
<sequence length="384" mass="43350">MDFATFDPSSDAYKMNAIGFLFRTGHNVHGAFKMLKQDFSTITFGEVQNAFLALKLEGIPVPINNSVVERACLPGMDPPTLDKILRILPAADLKNMRLVSRGFNGFIDGMDLVLNKVLIHLNASSVQLVVSRIGKTDIINVSEANQGSVVERNGVTAPSDVLFVEQGIKEFENVIERRNKKVEELRIEFESEYGEAEDAHDAHRNEFFRRIGETLARLEPHLMCNDLIVKVRTPLDLLPIFANFSSENFIDLAISSHRPFDVFFEMSDVVELPQWRKLRYLSFDELSSLSLADITHIPDADICTRSQDVESIMKFVETCRNFPNKLSHTIRATIDTATLAQRLQPLGIQRTIGGNIKGRIPLQWGGYISYEIRDGLWKLQTVLP</sequence>
<dbReference type="EMBL" id="PDUG01000006">
    <property type="protein sequence ID" value="PIC17162.1"/>
    <property type="molecule type" value="Genomic_DNA"/>
</dbReference>
<keyword evidence="1" id="KW-0175">Coiled coil</keyword>
<protein>
    <recommendedName>
        <fullName evidence="2">F-box domain-containing protein</fullName>
    </recommendedName>
</protein>
<keyword evidence="4" id="KW-1185">Reference proteome</keyword>
<reference evidence="4" key="1">
    <citation type="submission" date="2017-10" db="EMBL/GenBank/DDBJ databases">
        <title>Rapid genome shrinkage in a self-fertile nematode reveals novel sperm competition proteins.</title>
        <authorList>
            <person name="Yin D."/>
            <person name="Schwarz E.M."/>
            <person name="Thomas C.G."/>
            <person name="Felde R.L."/>
            <person name="Korf I.F."/>
            <person name="Cutter A.D."/>
            <person name="Schartner C.M."/>
            <person name="Ralston E.J."/>
            <person name="Meyer B.J."/>
            <person name="Haag E.S."/>
        </authorList>
    </citation>
    <scope>NUCLEOTIDE SEQUENCE [LARGE SCALE GENOMIC DNA]</scope>
    <source>
        <strain evidence="4">JU1422</strain>
    </source>
</reference>
<name>A0A2G5SQC3_9PELO</name>
<evidence type="ECO:0000313" key="4">
    <source>
        <dbReference type="Proteomes" id="UP000230233"/>
    </source>
</evidence>
<comment type="caution">
    <text evidence="3">The sequence shown here is derived from an EMBL/GenBank/DDBJ whole genome shotgun (WGS) entry which is preliminary data.</text>
</comment>
<evidence type="ECO:0000259" key="2">
    <source>
        <dbReference type="Pfam" id="PF00646"/>
    </source>
</evidence>